<reference evidence="1" key="1">
    <citation type="submission" date="2021-01" db="EMBL/GenBank/DDBJ databases">
        <title>Whole genome shotgun sequence of Actinoplanes rishiriensis NBRC 108556.</title>
        <authorList>
            <person name="Komaki H."/>
            <person name="Tamura T."/>
        </authorList>
    </citation>
    <scope>NUCLEOTIDE SEQUENCE</scope>
    <source>
        <strain evidence="1">NBRC 108556</strain>
    </source>
</reference>
<evidence type="ECO:0000313" key="1">
    <source>
        <dbReference type="EMBL" id="GIE93012.1"/>
    </source>
</evidence>
<comment type="caution">
    <text evidence="1">The sequence shown here is derived from an EMBL/GenBank/DDBJ whole genome shotgun (WGS) entry which is preliminary data.</text>
</comment>
<keyword evidence="2" id="KW-1185">Reference proteome</keyword>
<evidence type="ECO:0000313" key="2">
    <source>
        <dbReference type="Proteomes" id="UP000636960"/>
    </source>
</evidence>
<organism evidence="1 2">
    <name type="scientific">Paractinoplanes rishiriensis</name>
    <dbReference type="NCBI Taxonomy" id="1050105"/>
    <lineage>
        <taxon>Bacteria</taxon>
        <taxon>Bacillati</taxon>
        <taxon>Actinomycetota</taxon>
        <taxon>Actinomycetes</taxon>
        <taxon>Micromonosporales</taxon>
        <taxon>Micromonosporaceae</taxon>
        <taxon>Paractinoplanes</taxon>
    </lineage>
</organism>
<dbReference type="RefSeq" id="WP_203778861.1">
    <property type="nucleotide sequence ID" value="NZ_BOMV01000005.1"/>
</dbReference>
<gene>
    <name evidence="1" type="ORF">Ari01nite_04770</name>
</gene>
<name>A0A919JTC5_9ACTN</name>
<dbReference type="Proteomes" id="UP000636960">
    <property type="component" value="Unassembled WGS sequence"/>
</dbReference>
<accession>A0A919JTC5</accession>
<sequence length="392" mass="43671">MQVTEIAIFAGDEPSLKRIPVCDLLAAAYAVADWSGVRALFVQCREIHAAGLPVPIDLRDSLAACLSNLATSYAGREEEFIEHGFSVFAEAAGHETLDQEVFRSLYADGWGSGSLPAAFEAMVETARRLRDLHRLRLLLSGTGSSGGLCGSVSHAPFYNVRADSDLDVLIFVDSPDALPALVDQIAQLPGITPASAERLRARAPIYRDRYDDGMTVFSHKSVMDGDYRLSLHVLTSRTLEYVLVESSTKLTRTIAGSRRSVRDYRDTATSRPDRTRSFGGREYQVTTVPESAELGWLRWVTVYRIDDADNYCPGFLQTILQPRFDLLWDELGYAARLRVFERKYSGRLADERAREPHALLLPSLTHVRRDAFAPHVVAEFDRSVPIPLARPR</sequence>
<dbReference type="EMBL" id="BOMV01000005">
    <property type="protein sequence ID" value="GIE93012.1"/>
    <property type="molecule type" value="Genomic_DNA"/>
</dbReference>
<proteinExistence type="predicted"/>
<protein>
    <submittedName>
        <fullName evidence="1">Uncharacterized protein</fullName>
    </submittedName>
</protein>
<dbReference type="AlphaFoldDB" id="A0A919JTC5"/>